<name>A0A2B7ZG92_9EURO</name>
<dbReference type="InterPro" id="IPR008927">
    <property type="entry name" value="6-PGluconate_DH-like_C_sf"/>
</dbReference>
<evidence type="ECO:0008006" key="6">
    <source>
        <dbReference type="Google" id="ProtNLM"/>
    </source>
</evidence>
<dbReference type="Gene3D" id="3.40.50.720">
    <property type="entry name" value="NAD(P)-binding Rossmann-like Domain"/>
    <property type="match status" value="1"/>
</dbReference>
<dbReference type="InterPro" id="IPR013752">
    <property type="entry name" value="KPA_reductase"/>
</dbReference>
<feature type="compositionally biased region" description="Low complexity" evidence="1">
    <location>
        <begin position="717"/>
        <end position="732"/>
    </location>
</feature>
<feature type="compositionally biased region" description="Gly residues" evidence="1">
    <location>
        <begin position="428"/>
        <end position="439"/>
    </location>
</feature>
<evidence type="ECO:0000259" key="3">
    <source>
        <dbReference type="Pfam" id="PF08546"/>
    </source>
</evidence>
<accession>A0A2B7ZG92</accession>
<dbReference type="EMBL" id="PDND01000021">
    <property type="protein sequence ID" value="PGH35484.1"/>
    <property type="molecule type" value="Genomic_DNA"/>
</dbReference>
<dbReference type="FunFam" id="3.40.50.720:FF:000424">
    <property type="entry name" value="Meiotically up-regulated gene 72 protein"/>
    <property type="match status" value="1"/>
</dbReference>
<dbReference type="Pfam" id="PF08546">
    <property type="entry name" value="ApbA_C"/>
    <property type="match status" value="1"/>
</dbReference>
<feature type="compositionally biased region" description="Gly residues" evidence="1">
    <location>
        <begin position="553"/>
        <end position="563"/>
    </location>
</feature>
<proteinExistence type="predicted"/>
<evidence type="ECO:0000313" key="5">
    <source>
        <dbReference type="Proteomes" id="UP000226031"/>
    </source>
</evidence>
<feature type="domain" description="Ketopantoate reductase C-terminal" evidence="3">
    <location>
        <begin position="198"/>
        <end position="321"/>
    </location>
</feature>
<feature type="region of interest" description="Disordered" evidence="1">
    <location>
        <begin position="424"/>
        <end position="445"/>
    </location>
</feature>
<feature type="compositionally biased region" description="Pro residues" evidence="1">
    <location>
        <begin position="385"/>
        <end position="399"/>
    </location>
</feature>
<dbReference type="AlphaFoldDB" id="A0A2B7ZG92"/>
<protein>
    <recommendedName>
        <fullName evidence="6">Alcohol dehydrogenase</fullName>
    </recommendedName>
</protein>
<dbReference type="GO" id="GO:0005737">
    <property type="term" value="C:cytoplasm"/>
    <property type="evidence" value="ECO:0007669"/>
    <property type="project" value="TreeGrafter"/>
</dbReference>
<feature type="region of interest" description="Disordered" evidence="1">
    <location>
        <begin position="466"/>
        <end position="493"/>
    </location>
</feature>
<feature type="compositionally biased region" description="Polar residues" evidence="1">
    <location>
        <begin position="328"/>
        <end position="337"/>
    </location>
</feature>
<feature type="compositionally biased region" description="Acidic residues" evidence="1">
    <location>
        <begin position="483"/>
        <end position="492"/>
    </location>
</feature>
<dbReference type="Proteomes" id="UP000226031">
    <property type="component" value="Unassembled WGS sequence"/>
</dbReference>
<evidence type="ECO:0000313" key="4">
    <source>
        <dbReference type="EMBL" id="PGH35484.1"/>
    </source>
</evidence>
<feature type="domain" description="Ketopantoate reductase N-terminal" evidence="2">
    <location>
        <begin position="10"/>
        <end position="164"/>
    </location>
</feature>
<dbReference type="InterPro" id="IPR013332">
    <property type="entry name" value="KPR_N"/>
</dbReference>
<feature type="region of interest" description="Disordered" evidence="1">
    <location>
        <begin position="592"/>
        <end position="756"/>
    </location>
</feature>
<dbReference type="SUPFAM" id="SSF48179">
    <property type="entry name" value="6-phosphogluconate dehydrogenase C-terminal domain-like"/>
    <property type="match status" value="1"/>
</dbReference>
<dbReference type="PANTHER" id="PTHR21708">
    <property type="entry name" value="PROBABLE 2-DEHYDROPANTOATE 2-REDUCTASE"/>
    <property type="match status" value="1"/>
</dbReference>
<feature type="compositionally biased region" description="Polar residues" evidence="1">
    <location>
        <begin position="693"/>
        <end position="704"/>
    </location>
</feature>
<dbReference type="Gene3D" id="1.10.1040.10">
    <property type="entry name" value="N-(1-d-carboxylethyl)-l-norvaline Dehydrogenase, domain 2"/>
    <property type="match status" value="1"/>
</dbReference>
<feature type="compositionally biased region" description="Pro residues" evidence="1">
    <location>
        <begin position="338"/>
        <end position="354"/>
    </location>
</feature>
<feature type="region of interest" description="Disordered" evidence="1">
    <location>
        <begin position="328"/>
        <end position="405"/>
    </location>
</feature>
<dbReference type="Pfam" id="PF02558">
    <property type="entry name" value="ApbA"/>
    <property type="match status" value="1"/>
</dbReference>
<reference evidence="4 5" key="1">
    <citation type="submission" date="2017-10" db="EMBL/GenBank/DDBJ databases">
        <title>Comparative genomics in systemic dimorphic fungi from Ajellomycetaceae.</title>
        <authorList>
            <person name="Munoz J.F."/>
            <person name="Mcewen J.G."/>
            <person name="Clay O.K."/>
            <person name="Cuomo C.A."/>
        </authorList>
    </citation>
    <scope>NUCLEOTIDE SEQUENCE [LARGE SCALE GENOMIC DNA]</scope>
    <source>
        <strain evidence="4 5">UAMH4076</strain>
    </source>
</reference>
<dbReference type="InterPro" id="IPR013328">
    <property type="entry name" value="6PGD_dom2"/>
</dbReference>
<dbReference type="VEuPathDB" id="FungiDB:EMCG_05275"/>
<gene>
    <name evidence="4" type="ORF">GX50_01699</name>
</gene>
<comment type="caution">
    <text evidence="4">The sequence shown here is derived from an EMBL/GenBank/DDBJ whole genome shotgun (WGS) entry which is preliminary data.</text>
</comment>
<dbReference type="PANTHER" id="PTHR21708:SF25">
    <property type="entry name" value="PROTEIN PAM1-RELATED"/>
    <property type="match status" value="1"/>
</dbReference>
<dbReference type="FunFam" id="1.10.1040.10:FF:000017">
    <property type="entry name" value="2-dehydropantoate 2-reductase"/>
    <property type="match status" value="1"/>
</dbReference>
<evidence type="ECO:0000256" key="1">
    <source>
        <dbReference type="SAM" id="MobiDB-lite"/>
    </source>
</evidence>
<organism evidence="4 5">
    <name type="scientific">[Emmonsia] crescens</name>
    <dbReference type="NCBI Taxonomy" id="73230"/>
    <lineage>
        <taxon>Eukaryota</taxon>
        <taxon>Fungi</taxon>
        <taxon>Dikarya</taxon>
        <taxon>Ascomycota</taxon>
        <taxon>Pezizomycotina</taxon>
        <taxon>Eurotiomycetes</taxon>
        <taxon>Eurotiomycetidae</taxon>
        <taxon>Onygenales</taxon>
        <taxon>Ajellomycetaceae</taxon>
        <taxon>Emergomyces</taxon>
    </lineage>
</organism>
<dbReference type="InterPro" id="IPR051402">
    <property type="entry name" value="KPR-Related"/>
</dbReference>
<evidence type="ECO:0000259" key="2">
    <source>
        <dbReference type="Pfam" id="PF02558"/>
    </source>
</evidence>
<feature type="region of interest" description="Disordered" evidence="1">
    <location>
        <begin position="518"/>
        <end position="563"/>
    </location>
</feature>
<feature type="compositionally biased region" description="Basic and acidic residues" evidence="1">
    <location>
        <begin position="596"/>
        <end position="607"/>
    </location>
</feature>
<sequence>MAKCRDSNCLVVGGNAISAFLSWRLQATNSCDVTLVWKSGFDSVSQYGVTFRSKLFGNERFKPFQVVRTPEEAGSTDQPFDYVILCVKALPDIYDLASVIESVVTPQHTCILVNTTNTLGVEAHLEHRFPTNVVLSLVSGIEITQTGLSEFEHAASTNTWVGPSTKNAMIPSSIQNDMAVALAITLSTGQVDCKVSDNIRQEQYERMIGPIAFYPASVIFECPNHADLLEKIGLRQLISDVIDELVSLAKVQGCNFTEKFRESIIEKMITRSDTPSTMYQDFLSRRPMEVETYLGSPIKLATETGIKVPRIETLYAMLHHLNTINQARQGQEATSPSPMHPPPRLSSAPPPRPPMNGMRGSRMGPGPGMGMHPPRRGPSSMGMHPRPPPNGFPPRGPPPMKREMSEDHNLDEFSHLMLYDDVLEDGTQNGGYGPVSNGGGPPPDLALRERELAIRQRELQLREQEMNMKRGGRRTSTARDAFDDMDDDDYFDPMDHHRGPPLPQIDPDNFDMLSVTSRRNRKAPNASQLRKNPEMGGGGSHSARPPSAFSRHFGGGGVGGGGRNRTSARLMDEIPGVHDSLLNNPMMGYSSNRYGNVDRKEIRDESRANSLTASRMNDLGQGNFHPPSRRTSQSPGTSFHPVGRGMGRPPPGHDPYNAQPMMSPGGRPSPPGIMRAPVPKYPPGQGNAVAPQQVEQHVGVSNSYPAKGTPNVRSLTGSASASAGSGDSGASANIDSENSAHSSQSSLGPRQSSMAR</sequence>
<feature type="compositionally biased region" description="Low complexity" evidence="1">
    <location>
        <begin position="742"/>
        <end position="756"/>
    </location>
</feature>
<keyword evidence="5" id="KW-1185">Reference proteome</keyword>
<dbReference type="STRING" id="73230.A0A2B7ZG92"/>